<comment type="caution">
    <text evidence="2">The sequence shown here is derived from an EMBL/GenBank/DDBJ whole genome shotgun (WGS) entry which is preliminary data.</text>
</comment>
<dbReference type="AlphaFoldDB" id="A0A4Y9VS95"/>
<dbReference type="EMBL" id="PQVH01000007">
    <property type="protein sequence ID" value="TFW72075.1"/>
    <property type="molecule type" value="Genomic_DNA"/>
</dbReference>
<gene>
    <name evidence="2" type="ORF">C3Y98_04540</name>
</gene>
<evidence type="ECO:0000313" key="2">
    <source>
        <dbReference type="EMBL" id="TFW72075.1"/>
    </source>
</evidence>
<feature type="transmembrane region" description="Helical" evidence="1">
    <location>
        <begin position="6"/>
        <end position="26"/>
    </location>
</feature>
<reference evidence="2 3" key="1">
    <citation type="submission" date="2018-02" db="EMBL/GenBank/DDBJ databases">
        <title>A novel lanthanide dependent methylotroph, Methylotenera sp. La3113.</title>
        <authorList>
            <person name="Lv H."/>
            <person name="Tani A."/>
        </authorList>
    </citation>
    <scope>NUCLEOTIDE SEQUENCE [LARGE SCALE GENOMIC DNA]</scope>
    <source>
        <strain evidence="2 3">La3113</strain>
    </source>
</reference>
<accession>A0A4Y9VS95</accession>
<dbReference type="Proteomes" id="UP000297706">
    <property type="component" value="Unassembled WGS sequence"/>
</dbReference>
<organism evidence="2 3">
    <name type="scientific">Methylotenera oryzisoli</name>
    <dbReference type="NCBI Taxonomy" id="2080758"/>
    <lineage>
        <taxon>Bacteria</taxon>
        <taxon>Pseudomonadati</taxon>
        <taxon>Pseudomonadota</taxon>
        <taxon>Betaproteobacteria</taxon>
        <taxon>Nitrosomonadales</taxon>
        <taxon>Methylophilaceae</taxon>
        <taxon>Methylotenera</taxon>
    </lineage>
</organism>
<keyword evidence="3" id="KW-1185">Reference proteome</keyword>
<proteinExistence type="predicted"/>
<evidence type="ECO:0000256" key="1">
    <source>
        <dbReference type="SAM" id="Phobius"/>
    </source>
</evidence>
<evidence type="ECO:0000313" key="3">
    <source>
        <dbReference type="Proteomes" id="UP000297706"/>
    </source>
</evidence>
<keyword evidence="1" id="KW-0812">Transmembrane</keyword>
<name>A0A4Y9VS95_9PROT</name>
<keyword evidence="1" id="KW-1133">Transmembrane helix</keyword>
<sequence length="60" mass="7068">MVEFIKTHYLAIAMTAFALGYLASWVSHGKLIQRIRYTHYYMNHGHHTLKNAWNYAGRTI</sequence>
<keyword evidence="1" id="KW-0472">Membrane</keyword>
<protein>
    <submittedName>
        <fullName evidence="2">Uncharacterized protein</fullName>
    </submittedName>
</protein>